<keyword evidence="4 5" id="KW-0472">Membrane</keyword>
<protein>
    <submittedName>
        <fullName evidence="6">DoxX-like family protein</fullName>
    </submittedName>
</protein>
<keyword evidence="2 5" id="KW-0812">Transmembrane</keyword>
<comment type="subcellular location">
    <subcellularLocation>
        <location evidence="1">Membrane</location>
        <topology evidence="1">Multi-pass membrane protein</topology>
    </subcellularLocation>
</comment>
<evidence type="ECO:0000256" key="1">
    <source>
        <dbReference type="ARBA" id="ARBA00004141"/>
    </source>
</evidence>
<feature type="transmembrane region" description="Helical" evidence="5">
    <location>
        <begin position="97"/>
        <end position="117"/>
    </location>
</feature>
<evidence type="ECO:0000313" key="7">
    <source>
        <dbReference type="Proteomes" id="UP000198951"/>
    </source>
</evidence>
<organism evidence="6 7">
    <name type="scientific">Flavobacterium gillisiae</name>
    <dbReference type="NCBI Taxonomy" id="150146"/>
    <lineage>
        <taxon>Bacteria</taxon>
        <taxon>Pseudomonadati</taxon>
        <taxon>Bacteroidota</taxon>
        <taxon>Flavobacteriia</taxon>
        <taxon>Flavobacteriales</taxon>
        <taxon>Flavobacteriaceae</taxon>
        <taxon>Flavobacterium</taxon>
    </lineage>
</organism>
<evidence type="ECO:0000256" key="4">
    <source>
        <dbReference type="ARBA" id="ARBA00023136"/>
    </source>
</evidence>
<dbReference type="OrthoDB" id="1493533at2"/>
<dbReference type="AlphaFoldDB" id="A0A1H4BYE9"/>
<evidence type="ECO:0000256" key="3">
    <source>
        <dbReference type="ARBA" id="ARBA00022989"/>
    </source>
</evidence>
<evidence type="ECO:0000313" key="6">
    <source>
        <dbReference type="EMBL" id="SEA53225.1"/>
    </source>
</evidence>
<dbReference type="Proteomes" id="UP000198951">
    <property type="component" value="Unassembled WGS sequence"/>
</dbReference>
<gene>
    <name evidence="6" type="ORF">SAMN05443667_105137</name>
</gene>
<reference evidence="7" key="1">
    <citation type="submission" date="2016-10" db="EMBL/GenBank/DDBJ databases">
        <authorList>
            <person name="Varghese N."/>
            <person name="Submissions S."/>
        </authorList>
    </citation>
    <scope>NUCLEOTIDE SEQUENCE [LARGE SCALE GENOMIC DNA]</scope>
    <source>
        <strain evidence="7">DSM 22376</strain>
    </source>
</reference>
<proteinExistence type="predicted"/>
<accession>A0A1H4BYE9</accession>
<keyword evidence="3 5" id="KW-1133">Transmembrane helix</keyword>
<keyword evidence="7" id="KW-1185">Reference proteome</keyword>
<dbReference type="GO" id="GO:0016020">
    <property type="term" value="C:membrane"/>
    <property type="evidence" value="ECO:0007669"/>
    <property type="project" value="UniProtKB-SubCell"/>
</dbReference>
<feature type="transmembrane region" description="Helical" evidence="5">
    <location>
        <begin position="42"/>
        <end position="63"/>
    </location>
</feature>
<evidence type="ECO:0000256" key="5">
    <source>
        <dbReference type="SAM" id="Phobius"/>
    </source>
</evidence>
<sequence>MKILFWIVSVGLVAFEMAAGIGKQLGGKMAVEWMNKLGVAKPFMSAFGGLEVGAAGVILYSLFNKNPFFDKLVPWACLVLVVLKVVELILQNKASEPFAAMVGPIVVLALVTAFYFIRQSI</sequence>
<dbReference type="EMBL" id="FNRD01000005">
    <property type="protein sequence ID" value="SEA53225.1"/>
    <property type="molecule type" value="Genomic_DNA"/>
</dbReference>
<evidence type="ECO:0000256" key="2">
    <source>
        <dbReference type="ARBA" id="ARBA00022692"/>
    </source>
</evidence>
<dbReference type="InterPro" id="IPR032808">
    <property type="entry name" value="DoxX"/>
</dbReference>
<name>A0A1H4BYE9_9FLAO</name>
<dbReference type="RefSeq" id="WP_091088111.1">
    <property type="nucleotide sequence ID" value="NZ_FNRD01000005.1"/>
</dbReference>
<dbReference type="STRING" id="150146.SAMN05443667_105137"/>
<feature type="transmembrane region" description="Helical" evidence="5">
    <location>
        <begin position="72"/>
        <end position="91"/>
    </location>
</feature>
<dbReference type="Pfam" id="PF13564">
    <property type="entry name" value="DoxX_2"/>
    <property type="match status" value="1"/>
</dbReference>